<gene>
    <name evidence="15" type="primary">pbpC</name>
    <name evidence="15" type="ORF">G3M70_17515</name>
</gene>
<accession>A0A7T0BZS2</accession>
<dbReference type="Gene3D" id="3.40.710.10">
    <property type="entry name" value="DD-peptidase/beta-lactamase superfamily"/>
    <property type="match status" value="1"/>
</dbReference>
<dbReference type="NCBIfam" id="TIGR02073">
    <property type="entry name" value="PBP_1c"/>
    <property type="match status" value="1"/>
</dbReference>
<dbReference type="InterPro" id="IPR023346">
    <property type="entry name" value="Lysozyme-like_dom_sf"/>
</dbReference>
<dbReference type="KEGG" id="nli:G3M70_17515"/>
<evidence type="ECO:0000256" key="8">
    <source>
        <dbReference type="ARBA" id="ARBA00022801"/>
    </source>
</evidence>
<dbReference type="EC" id="2.4.99.28" evidence="10"/>
<dbReference type="GO" id="GO:0008658">
    <property type="term" value="F:penicillin binding"/>
    <property type="evidence" value="ECO:0007669"/>
    <property type="project" value="InterPro"/>
</dbReference>
<comment type="similarity">
    <text evidence="2">In the C-terminal section; belongs to the transpeptidase family.</text>
</comment>
<keyword evidence="7" id="KW-0808">Transferase</keyword>
<evidence type="ECO:0000256" key="6">
    <source>
        <dbReference type="ARBA" id="ARBA00022676"/>
    </source>
</evidence>
<dbReference type="InterPro" id="IPR009647">
    <property type="entry name" value="PBP_C"/>
</dbReference>
<dbReference type="GO" id="GO:0009252">
    <property type="term" value="P:peptidoglycan biosynthetic process"/>
    <property type="evidence" value="ECO:0007669"/>
    <property type="project" value="InterPro"/>
</dbReference>
<dbReference type="InterPro" id="IPR001460">
    <property type="entry name" value="PCN-bd_Tpept"/>
</dbReference>
<feature type="domain" description="Penicillin-binding C-terminal" evidence="14">
    <location>
        <begin position="671"/>
        <end position="758"/>
    </location>
</feature>
<organism evidence="15 16">
    <name type="scientific">Candidatus Nitronauta litoralis</name>
    <dbReference type="NCBI Taxonomy" id="2705533"/>
    <lineage>
        <taxon>Bacteria</taxon>
        <taxon>Pseudomonadati</taxon>
        <taxon>Nitrospinota/Tectimicrobiota group</taxon>
        <taxon>Nitrospinota</taxon>
        <taxon>Nitrospinia</taxon>
        <taxon>Nitrospinales</taxon>
        <taxon>Nitrospinaceae</taxon>
        <taxon>Candidatus Nitronauta</taxon>
    </lineage>
</organism>
<comment type="pathway">
    <text evidence="1">Cell wall biogenesis; peptidoglycan biosynthesis.</text>
</comment>
<dbReference type="GO" id="GO:0006508">
    <property type="term" value="P:proteolysis"/>
    <property type="evidence" value="ECO:0007669"/>
    <property type="project" value="UniProtKB-KW"/>
</dbReference>
<dbReference type="GO" id="GO:0004180">
    <property type="term" value="F:carboxypeptidase activity"/>
    <property type="evidence" value="ECO:0007669"/>
    <property type="project" value="UniProtKB-KW"/>
</dbReference>
<dbReference type="Pfam" id="PF00912">
    <property type="entry name" value="Transgly"/>
    <property type="match status" value="1"/>
</dbReference>
<evidence type="ECO:0000313" key="15">
    <source>
        <dbReference type="EMBL" id="QPJ63577.1"/>
    </source>
</evidence>
<keyword evidence="6" id="KW-0328">Glycosyltransferase</keyword>
<evidence type="ECO:0000256" key="11">
    <source>
        <dbReference type="ARBA" id="ARBA00049902"/>
    </source>
</evidence>
<evidence type="ECO:0000256" key="10">
    <source>
        <dbReference type="ARBA" id="ARBA00044770"/>
    </source>
</evidence>
<keyword evidence="5" id="KW-0645">Protease</keyword>
<evidence type="ECO:0000256" key="9">
    <source>
        <dbReference type="ARBA" id="ARBA00023268"/>
    </source>
</evidence>
<dbReference type="InterPro" id="IPR011815">
    <property type="entry name" value="PBP_1c"/>
</dbReference>
<evidence type="ECO:0000259" key="13">
    <source>
        <dbReference type="Pfam" id="PF00912"/>
    </source>
</evidence>
<dbReference type="Pfam" id="PF00905">
    <property type="entry name" value="Transpeptidase"/>
    <property type="match status" value="1"/>
</dbReference>
<keyword evidence="4" id="KW-0121">Carboxypeptidase</keyword>
<protein>
    <recommendedName>
        <fullName evidence="10">peptidoglycan glycosyltransferase</fullName>
        <ecNumber evidence="10">2.4.99.28</ecNumber>
    </recommendedName>
</protein>
<evidence type="ECO:0000259" key="14">
    <source>
        <dbReference type="Pfam" id="PF06832"/>
    </source>
</evidence>
<keyword evidence="8" id="KW-0378">Hydrolase</keyword>
<dbReference type="PANTHER" id="PTHR32282:SF15">
    <property type="entry name" value="PENICILLIN-BINDING PROTEIN 1C"/>
    <property type="match status" value="1"/>
</dbReference>
<evidence type="ECO:0000256" key="3">
    <source>
        <dbReference type="ARBA" id="ARBA00007739"/>
    </source>
</evidence>
<evidence type="ECO:0000256" key="7">
    <source>
        <dbReference type="ARBA" id="ARBA00022679"/>
    </source>
</evidence>
<evidence type="ECO:0000256" key="5">
    <source>
        <dbReference type="ARBA" id="ARBA00022670"/>
    </source>
</evidence>
<evidence type="ECO:0000256" key="1">
    <source>
        <dbReference type="ARBA" id="ARBA00004752"/>
    </source>
</evidence>
<feature type="domain" description="Penicillin-binding protein transpeptidase" evidence="12">
    <location>
        <begin position="292"/>
        <end position="520"/>
    </location>
</feature>
<dbReference type="Pfam" id="PF06832">
    <property type="entry name" value="BiPBP_C"/>
    <property type="match status" value="1"/>
</dbReference>
<comment type="similarity">
    <text evidence="3">In the N-terminal section; belongs to the glycosyltransferase 51 family.</text>
</comment>
<dbReference type="InterPro" id="IPR012338">
    <property type="entry name" value="Beta-lactam/transpept-like"/>
</dbReference>
<dbReference type="SUPFAM" id="SSF53955">
    <property type="entry name" value="Lysozyme-like"/>
    <property type="match status" value="1"/>
</dbReference>
<comment type="catalytic activity">
    <reaction evidence="11">
        <text>[GlcNAc-(1-&gt;4)-Mur2Ac(oyl-L-Ala-gamma-D-Glu-L-Lys-D-Ala-D-Ala)](n)-di-trans,octa-cis-undecaprenyl diphosphate + beta-D-GlcNAc-(1-&gt;4)-Mur2Ac(oyl-L-Ala-gamma-D-Glu-L-Lys-D-Ala-D-Ala)-di-trans,octa-cis-undecaprenyl diphosphate = [GlcNAc-(1-&gt;4)-Mur2Ac(oyl-L-Ala-gamma-D-Glu-L-Lys-D-Ala-D-Ala)](n+1)-di-trans,octa-cis-undecaprenyl diphosphate + di-trans,octa-cis-undecaprenyl diphosphate + H(+)</text>
        <dbReference type="Rhea" id="RHEA:23708"/>
        <dbReference type="Rhea" id="RHEA-COMP:9602"/>
        <dbReference type="Rhea" id="RHEA-COMP:9603"/>
        <dbReference type="ChEBI" id="CHEBI:15378"/>
        <dbReference type="ChEBI" id="CHEBI:58405"/>
        <dbReference type="ChEBI" id="CHEBI:60033"/>
        <dbReference type="ChEBI" id="CHEBI:78435"/>
        <dbReference type="EC" id="2.4.99.28"/>
    </reaction>
</comment>
<dbReference type="AlphaFoldDB" id="A0A7T0BZS2"/>
<evidence type="ECO:0000256" key="4">
    <source>
        <dbReference type="ARBA" id="ARBA00022645"/>
    </source>
</evidence>
<dbReference type="InterPro" id="IPR036950">
    <property type="entry name" value="PBP_transglycosylase"/>
</dbReference>
<dbReference type="GO" id="GO:0008955">
    <property type="term" value="F:peptidoglycan glycosyltransferase activity"/>
    <property type="evidence" value="ECO:0007669"/>
    <property type="project" value="UniProtKB-EC"/>
</dbReference>
<evidence type="ECO:0000256" key="2">
    <source>
        <dbReference type="ARBA" id="ARBA00007090"/>
    </source>
</evidence>
<dbReference type="InterPro" id="IPR050396">
    <property type="entry name" value="Glycosyltr_51/Transpeptidase"/>
</dbReference>
<dbReference type="Gene3D" id="1.10.3810.10">
    <property type="entry name" value="Biosynthetic peptidoglycan transglycosylase-like"/>
    <property type="match status" value="1"/>
</dbReference>
<dbReference type="EMBL" id="CP048685">
    <property type="protein sequence ID" value="QPJ63577.1"/>
    <property type="molecule type" value="Genomic_DNA"/>
</dbReference>
<name>A0A7T0BZS2_9BACT</name>
<feature type="domain" description="Glycosyl transferase family 51" evidence="13">
    <location>
        <begin position="48"/>
        <end position="208"/>
    </location>
</feature>
<evidence type="ECO:0000259" key="12">
    <source>
        <dbReference type="Pfam" id="PF00905"/>
    </source>
</evidence>
<proteinExistence type="inferred from homology"/>
<dbReference type="Proteomes" id="UP000594688">
    <property type="component" value="Chromosome"/>
</dbReference>
<keyword evidence="9" id="KW-0511">Multifunctional enzyme</keyword>
<dbReference type="GO" id="GO:0030288">
    <property type="term" value="C:outer membrane-bounded periplasmic space"/>
    <property type="evidence" value="ECO:0007669"/>
    <property type="project" value="TreeGrafter"/>
</dbReference>
<evidence type="ECO:0000313" key="16">
    <source>
        <dbReference type="Proteomes" id="UP000594688"/>
    </source>
</evidence>
<reference evidence="15 16" key="1">
    <citation type="submission" date="2020-02" db="EMBL/GenBank/DDBJ databases">
        <title>Genomic and physiological characterization of two novel Nitrospinaceae genera.</title>
        <authorList>
            <person name="Mueller A.J."/>
            <person name="Jung M.-Y."/>
            <person name="Strachan C.R."/>
            <person name="Herbold C.W."/>
            <person name="Kirkegaard R.H."/>
            <person name="Daims H."/>
        </authorList>
    </citation>
    <scope>NUCLEOTIDE SEQUENCE [LARGE SCALE GENOMIC DNA]</scope>
    <source>
        <strain evidence="15">EB</strain>
    </source>
</reference>
<dbReference type="SUPFAM" id="SSF56601">
    <property type="entry name" value="beta-lactamase/transpeptidase-like"/>
    <property type="match status" value="1"/>
</dbReference>
<dbReference type="InterPro" id="IPR001264">
    <property type="entry name" value="Glyco_trans_51"/>
</dbReference>
<sequence>MCLLLFLALGTVYFFLPKPNLMDGVGYSSTYYDRHGKLLRLTLAPDEIYRVRLSLGDIAPGLIEATLLQEDRYFFEHPGVNPFSLMRAFYETYIKRNRRVGGSTLTMQLARMRFKIDSYTIPGKLVQIFRALQLERHYEKEEILEAYLNLAPYGGNIEGVGAASLIYYHRPAYELSLAETLALSIVPQNPSKRNPLKGSGNTELVKARSRLFDAWIKKHPEDKGQHALLELPLQVYSPSRLPFYSPHFLENILSPSLGRVETQLDSKLQVRLEAVLKGYVERRRPLGVRNASAIMVDFRDMSVRALVGSANYFDASIDGAVDGTRGKRSPGSTLKPFIYGLALEQGIIHPKTLLKDAPSRFADYRPENFDGRFRGPLHARDALVMSRNIPALYLASRLQRPDLYSFLKTAGVRKMETREHYGLALVLGGGEVTMQELVRLYAMLANQGELKPLRFLKNAPTASGKSLLSPEAAYLTLAMLRDNPIATRHSFIGQNVKRLPVYWKTGTSNGFKDAWAVGLFGHYALAVWLGNFDGTPNPEFIGGSLAAPLFFDIVDAVQETEHLVDEIQSRKKFLNISKVELCSETGDLADELCPRTEWGDFIPGKSPIRNSGIFRKVAIDPDSGYRACTSDPTKVEYEVYEFWPSDLLSVFKKAGISRRTPPPFLVSCERDRQSAQHLKPRITSPRAGVEYAITLGRPDLSLPLMVTTDSEVRSVYWFANEEFLGRNDGTEPLEWNPQPGEFTLRAVDDSGASDSRTIKIGVVQ</sequence>
<dbReference type="PANTHER" id="PTHR32282">
    <property type="entry name" value="BINDING PROTEIN TRANSPEPTIDASE, PUTATIVE-RELATED"/>
    <property type="match status" value="1"/>
</dbReference>